<feature type="coiled-coil region" evidence="1">
    <location>
        <begin position="48"/>
        <end position="75"/>
    </location>
</feature>
<protein>
    <submittedName>
        <fullName evidence="3">Uncharacterized protein</fullName>
    </submittedName>
</protein>
<dbReference type="AlphaFoldDB" id="A0A143HFA4"/>
<dbReference type="Proteomes" id="UP000076021">
    <property type="component" value="Chromosome"/>
</dbReference>
<keyword evidence="2" id="KW-0812">Transmembrane</keyword>
<evidence type="ECO:0000313" key="4">
    <source>
        <dbReference type="Proteomes" id="UP000076021"/>
    </source>
</evidence>
<gene>
    <name evidence="3" type="ORF">ATY39_13930</name>
</gene>
<reference evidence="4" key="2">
    <citation type="submission" date="2016-03" db="EMBL/GenBank/DDBJ databases">
        <authorList>
            <person name="Ploux O."/>
        </authorList>
    </citation>
    <scope>NUCLEOTIDE SEQUENCE [LARGE SCALE GENOMIC DNA]</scope>
    <source>
        <strain evidence="4">PP9</strain>
    </source>
</reference>
<keyword evidence="2" id="KW-1133">Transmembrane helix</keyword>
<sequence>MALRDIDVDIELDVDYGELTYLNEEIDETLRLLKGIDDDNIIDLTREFRRMGRQVDNASQDVRQLNRQVETLSDINVDVDIEDPLADIKRLQMQIEALDREDINVDIDIRNAASELTKLYTQIKMMDGKDIDINVDVNGALKELGLLRAQLNAFKATNSISLPSMGMDLLSNFNLVGLAKAAGIIVALPVLHPIVATLIGAVGTLGVAIGVLTGGLLGIASAAVIAGGGLLAFSSLAISSISDLYEEDAKLTSEQKQLKQETDKLVDSWGDLKESLSDEVFDVASSGVRSLNKLLDMSTPILEHAGDSVAKLLGSFDKSLKTDEVKSFFKYVDSSLGPLTESLGDGLGYALKGVANSIVALGPLTSWMADGFENMMGKFADWTAGLKGSDGMKKFIDYTKDNLPKIGSILGDGSKGVVKFFAAFDTTAADGLDWLADKMKDFSKWASGLGENESFQKFLNYIKENGPEIANIVGDVSKSIGKLIGSLSEDGESKLGFLSDLSDFVLKLEDSGFTDLVKSLMTFDLKGVYTSLGDMAGNLLGEIDISGAISSIDWSSFITNLTWGTFITSLVWSGFITDIVWNSFIKGIIWHDFIKGLVWNTFIKDIVWNRFIKDIVWNKFIKDIVWDKFIKDIVWTKFIKKLGWGTFIKALTWSKYLNPISWSKFIPHLSWGSFVGGIKSFLGGGKKNADGSHANGLGRVPYDGYISELHKDEAVLTAQQSDTLRSVGMLQGDGAYPTLDMNAVGNYEPLVATSSNTTTTSTTSSKTVVVQAPININVQGGKDGESTAKNIKDQLEEYFEDLQDIFTVVLEG</sequence>
<dbReference type="EMBL" id="CP014806">
    <property type="protein sequence ID" value="AMX00413.1"/>
    <property type="molecule type" value="Genomic_DNA"/>
</dbReference>
<dbReference type="STRING" id="241244.ATY39_13930"/>
<evidence type="ECO:0000313" key="3">
    <source>
        <dbReference type="EMBL" id="AMX00413.1"/>
    </source>
</evidence>
<dbReference type="OrthoDB" id="2157658at2"/>
<dbReference type="KEGG" id="rst:ATY39_13930"/>
<reference evidence="3 4" key="1">
    <citation type="journal article" date="2016" name="Genome Announc.">
        <title>Whole-Genome Sequence of Rummeliibacillus stabekisii Strain PP9 Isolated from Antarctic Soil.</title>
        <authorList>
            <person name="da Mota F.F."/>
            <person name="Vollu R.E."/>
            <person name="Jurelevicius D."/>
            <person name="Seldin L."/>
        </authorList>
    </citation>
    <scope>NUCLEOTIDE SEQUENCE [LARGE SCALE GENOMIC DNA]</scope>
    <source>
        <strain evidence="3 4">PP9</strain>
    </source>
</reference>
<name>A0A143HFA4_9BACL</name>
<keyword evidence="2" id="KW-0472">Membrane</keyword>
<proteinExistence type="predicted"/>
<evidence type="ECO:0000256" key="2">
    <source>
        <dbReference type="SAM" id="Phobius"/>
    </source>
</evidence>
<feature type="transmembrane region" description="Helical" evidence="2">
    <location>
        <begin position="219"/>
        <end position="238"/>
    </location>
</feature>
<keyword evidence="1" id="KW-0175">Coiled coil</keyword>
<organism evidence="3 4">
    <name type="scientific">Rummeliibacillus stabekisii</name>
    <dbReference type="NCBI Taxonomy" id="241244"/>
    <lineage>
        <taxon>Bacteria</taxon>
        <taxon>Bacillati</taxon>
        <taxon>Bacillota</taxon>
        <taxon>Bacilli</taxon>
        <taxon>Bacillales</taxon>
        <taxon>Caryophanaceae</taxon>
        <taxon>Rummeliibacillus</taxon>
    </lineage>
</organism>
<accession>A0A143HFA4</accession>
<evidence type="ECO:0000256" key="1">
    <source>
        <dbReference type="SAM" id="Coils"/>
    </source>
</evidence>
<keyword evidence="4" id="KW-1185">Reference proteome</keyword>
<dbReference type="RefSeq" id="WP_066790756.1">
    <property type="nucleotide sequence ID" value="NZ_CP014806.1"/>
</dbReference>